<feature type="compositionally biased region" description="Basic and acidic residues" evidence="2">
    <location>
        <begin position="9"/>
        <end position="21"/>
    </location>
</feature>
<evidence type="ECO:0000256" key="1">
    <source>
        <dbReference type="SAM" id="Coils"/>
    </source>
</evidence>
<evidence type="ECO:0000256" key="2">
    <source>
        <dbReference type="SAM" id="MobiDB-lite"/>
    </source>
</evidence>
<keyword evidence="4" id="KW-1185">Reference proteome</keyword>
<proteinExistence type="predicted"/>
<protein>
    <submittedName>
        <fullName evidence="3">Uncharacterized protein</fullName>
    </submittedName>
</protein>
<name>A0ABU6VYW1_9FABA</name>
<keyword evidence="1" id="KW-0175">Coiled coil</keyword>
<feature type="coiled-coil region" evidence="1">
    <location>
        <begin position="258"/>
        <end position="327"/>
    </location>
</feature>
<sequence length="403" mass="44110">MFLTNLDSQSKKTEVSGKPSEEQVIDMPNPTTQSNLERARAILSNPAMFNRSVSAGLTGVSSSQASTESTRVEYTPLGQETIPVLVSTSCPADTSIMVVSSSDLALFKPEVSLISPIKENAIDEEGSFVVPTPKAGDLDFADDEFNLDSILSEAQEVFLTAVPVVTSGEFETKKPLPSGHGQTPQHLHRQSTVDRAIIVEKVNRVLGCLNYSLEEIVASVEIKSQLLEATTFLNQHANSEVSSLESFIEDLYNSNVLLESSSADLQAARDDLSKHKKDMAKYGAAFSKVKPLVDTGVIKEQEARLLEETQRLRVEELEKELLLAKQNLCKTMAGLAKIKATNHNLKNTLLGIEPKRASSTSKHAVAVKTVEEAEARHKQAVETSSQLNKRQEELKLAFRSFLN</sequence>
<comment type="caution">
    <text evidence="3">The sequence shown here is derived from an EMBL/GenBank/DDBJ whole genome shotgun (WGS) entry which is preliminary data.</text>
</comment>
<dbReference type="EMBL" id="JASCZI010153208">
    <property type="protein sequence ID" value="MED6177158.1"/>
    <property type="molecule type" value="Genomic_DNA"/>
</dbReference>
<reference evidence="3 4" key="1">
    <citation type="journal article" date="2023" name="Plants (Basel)">
        <title>Bridging the Gap: Combining Genomics and Transcriptomics Approaches to Understand Stylosanthes scabra, an Orphan Legume from the Brazilian Caatinga.</title>
        <authorList>
            <person name="Ferreira-Neto J.R.C."/>
            <person name="da Silva M.D."/>
            <person name="Binneck E."/>
            <person name="de Melo N.F."/>
            <person name="da Silva R.H."/>
            <person name="de Melo A.L.T.M."/>
            <person name="Pandolfi V."/>
            <person name="Bustamante F.O."/>
            <person name="Brasileiro-Vidal A.C."/>
            <person name="Benko-Iseppon A.M."/>
        </authorList>
    </citation>
    <scope>NUCLEOTIDE SEQUENCE [LARGE SCALE GENOMIC DNA]</scope>
    <source>
        <tissue evidence="3">Leaves</tissue>
    </source>
</reference>
<accession>A0ABU6VYW1</accession>
<organism evidence="3 4">
    <name type="scientific">Stylosanthes scabra</name>
    <dbReference type="NCBI Taxonomy" id="79078"/>
    <lineage>
        <taxon>Eukaryota</taxon>
        <taxon>Viridiplantae</taxon>
        <taxon>Streptophyta</taxon>
        <taxon>Embryophyta</taxon>
        <taxon>Tracheophyta</taxon>
        <taxon>Spermatophyta</taxon>
        <taxon>Magnoliopsida</taxon>
        <taxon>eudicotyledons</taxon>
        <taxon>Gunneridae</taxon>
        <taxon>Pentapetalae</taxon>
        <taxon>rosids</taxon>
        <taxon>fabids</taxon>
        <taxon>Fabales</taxon>
        <taxon>Fabaceae</taxon>
        <taxon>Papilionoideae</taxon>
        <taxon>50 kb inversion clade</taxon>
        <taxon>dalbergioids sensu lato</taxon>
        <taxon>Dalbergieae</taxon>
        <taxon>Pterocarpus clade</taxon>
        <taxon>Stylosanthes</taxon>
    </lineage>
</organism>
<evidence type="ECO:0000313" key="3">
    <source>
        <dbReference type="EMBL" id="MED6177158.1"/>
    </source>
</evidence>
<gene>
    <name evidence="3" type="ORF">PIB30_095358</name>
</gene>
<evidence type="ECO:0000313" key="4">
    <source>
        <dbReference type="Proteomes" id="UP001341840"/>
    </source>
</evidence>
<dbReference type="Proteomes" id="UP001341840">
    <property type="component" value="Unassembled WGS sequence"/>
</dbReference>
<feature type="region of interest" description="Disordered" evidence="2">
    <location>
        <begin position="1"/>
        <end position="32"/>
    </location>
</feature>